<dbReference type="SUPFAM" id="SSF56854">
    <property type="entry name" value="Bcl-2 inhibitors of programmed cell death"/>
    <property type="match status" value="1"/>
</dbReference>
<evidence type="ECO:0000256" key="7">
    <source>
        <dbReference type="SAM" id="Phobius"/>
    </source>
</evidence>
<dbReference type="GO" id="GO:0042981">
    <property type="term" value="P:regulation of apoptotic process"/>
    <property type="evidence" value="ECO:0007669"/>
    <property type="project" value="InterPro"/>
</dbReference>
<comment type="similarity">
    <text evidence="2">Belongs to the Bcl-2 family.</text>
</comment>
<proteinExistence type="inferred from homology"/>
<dbReference type="InterPro" id="IPR046371">
    <property type="entry name" value="Bcl-2_BH1-3"/>
</dbReference>
<dbReference type="PROSITE" id="PS50062">
    <property type="entry name" value="BCL2_FAMILY"/>
    <property type="match status" value="1"/>
</dbReference>
<evidence type="ECO:0000313" key="10">
    <source>
        <dbReference type="Proteomes" id="UP000663855"/>
    </source>
</evidence>
<keyword evidence="6 7" id="KW-0472">Membrane</keyword>
<comment type="subcellular location">
    <subcellularLocation>
        <location evidence="1">Endomembrane system</location>
    </subcellularLocation>
</comment>
<dbReference type="InterPro" id="IPR036834">
    <property type="entry name" value="Bcl-2-like_sf"/>
</dbReference>
<dbReference type="GO" id="GO:0097192">
    <property type="term" value="P:extrinsic apoptotic signaling pathway in absence of ligand"/>
    <property type="evidence" value="ECO:0007669"/>
    <property type="project" value="TreeGrafter"/>
</dbReference>
<dbReference type="Pfam" id="PF00452">
    <property type="entry name" value="Bcl-2"/>
    <property type="match status" value="1"/>
</dbReference>
<keyword evidence="4" id="KW-0053">Apoptosis</keyword>
<evidence type="ECO:0000256" key="1">
    <source>
        <dbReference type="ARBA" id="ARBA00004308"/>
    </source>
</evidence>
<keyword evidence="5 7" id="KW-1133">Transmembrane helix</keyword>
<dbReference type="GO" id="GO:0012505">
    <property type="term" value="C:endomembrane system"/>
    <property type="evidence" value="ECO:0007669"/>
    <property type="project" value="UniProtKB-SubCell"/>
</dbReference>
<sequence length="184" mass="21426">MSYFDEHDEGRIQAETMEIAVALICEIPSQSQNYIRMKEQVDRLTHRHEILFTGMLRKLDSLSNKVNKSEKNRQDIIDDLLCRDLTTIFNHLIQNDNISWGKIITILAFSTFIARKHSEISDRIACVTGQYINQRLTIWIKDHGGWESMAFMDSTYDIDRLNKMFIVSAACISFSLIGLFLFLR</sequence>
<dbReference type="PANTHER" id="PTHR11256">
    <property type="entry name" value="BCL-2 RELATED"/>
    <property type="match status" value="1"/>
</dbReference>
<dbReference type="Gene3D" id="1.10.437.10">
    <property type="entry name" value="Blc2-like"/>
    <property type="match status" value="1"/>
</dbReference>
<evidence type="ECO:0000256" key="5">
    <source>
        <dbReference type="ARBA" id="ARBA00022989"/>
    </source>
</evidence>
<evidence type="ECO:0000313" key="9">
    <source>
        <dbReference type="EMBL" id="CAF1158829.1"/>
    </source>
</evidence>
<feature type="transmembrane region" description="Helical" evidence="7">
    <location>
        <begin position="164"/>
        <end position="183"/>
    </location>
</feature>
<dbReference type="AlphaFoldDB" id="A0A814T948"/>
<dbReference type="Proteomes" id="UP000663855">
    <property type="component" value="Unassembled WGS sequence"/>
</dbReference>
<dbReference type="InterPro" id="IPR026298">
    <property type="entry name" value="Bcl-2_fam"/>
</dbReference>
<evidence type="ECO:0000256" key="3">
    <source>
        <dbReference type="ARBA" id="ARBA00022692"/>
    </source>
</evidence>
<organism evidence="9 10">
    <name type="scientific">Rotaria magnacalcarata</name>
    <dbReference type="NCBI Taxonomy" id="392030"/>
    <lineage>
        <taxon>Eukaryota</taxon>
        <taxon>Metazoa</taxon>
        <taxon>Spiralia</taxon>
        <taxon>Gnathifera</taxon>
        <taxon>Rotifera</taxon>
        <taxon>Eurotatoria</taxon>
        <taxon>Bdelloidea</taxon>
        <taxon>Philodinida</taxon>
        <taxon>Philodinidae</taxon>
        <taxon>Rotaria</taxon>
    </lineage>
</organism>
<dbReference type="GO" id="GO:0001836">
    <property type="term" value="P:release of cytochrome c from mitochondria"/>
    <property type="evidence" value="ECO:0007669"/>
    <property type="project" value="TreeGrafter"/>
</dbReference>
<dbReference type="InterPro" id="IPR002475">
    <property type="entry name" value="Bcl2-like"/>
</dbReference>
<evidence type="ECO:0000259" key="8">
    <source>
        <dbReference type="SMART" id="SM00337"/>
    </source>
</evidence>
<keyword evidence="3 7" id="KW-0812">Transmembrane</keyword>
<evidence type="ECO:0000256" key="2">
    <source>
        <dbReference type="ARBA" id="ARBA00009458"/>
    </source>
</evidence>
<comment type="caution">
    <text evidence="9">The sequence shown here is derived from an EMBL/GenBank/DDBJ whole genome shotgun (WGS) entry which is preliminary data.</text>
</comment>
<dbReference type="GO" id="GO:0051400">
    <property type="term" value="F:BH domain binding"/>
    <property type="evidence" value="ECO:0007669"/>
    <property type="project" value="TreeGrafter"/>
</dbReference>
<gene>
    <name evidence="9" type="ORF">CJN711_LOCUS9905</name>
</gene>
<accession>A0A814T948</accession>
<dbReference type="GO" id="GO:0005741">
    <property type="term" value="C:mitochondrial outer membrane"/>
    <property type="evidence" value="ECO:0007669"/>
    <property type="project" value="TreeGrafter"/>
</dbReference>
<protein>
    <recommendedName>
        <fullName evidence="8">Bcl-2 Bcl-2 homology region 1-3 domain-containing protein</fullName>
    </recommendedName>
</protein>
<evidence type="ECO:0000256" key="6">
    <source>
        <dbReference type="ARBA" id="ARBA00023136"/>
    </source>
</evidence>
<dbReference type="SMART" id="SM00337">
    <property type="entry name" value="BCL"/>
    <property type="match status" value="1"/>
</dbReference>
<dbReference type="EMBL" id="CAJNOV010003986">
    <property type="protein sequence ID" value="CAF1158829.1"/>
    <property type="molecule type" value="Genomic_DNA"/>
</dbReference>
<dbReference type="GO" id="GO:0008630">
    <property type="term" value="P:intrinsic apoptotic signaling pathway in response to DNA damage"/>
    <property type="evidence" value="ECO:0007669"/>
    <property type="project" value="TreeGrafter"/>
</dbReference>
<dbReference type="PANTHER" id="PTHR11256:SF47">
    <property type="entry name" value="BCL-2-LIKE PROTEIN 10"/>
    <property type="match status" value="1"/>
</dbReference>
<reference evidence="9" key="1">
    <citation type="submission" date="2021-02" db="EMBL/GenBank/DDBJ databases">
        <authorList>
            <person name="Nowell W R."/>
        </authorList>
    </citation>
    <scope>NUCLEOTIDE SEQUENCE</scope>
</reference>
<feature type="domain" description="Bcl-2 Bcl-2 homology region 1-3" evidence="8">
    <location>
        <begin position="37"/>
        <end position="146"/>
    </location>
</feature>
<name>A0A814T948_9BILA</name>
<evidence type="ECO:0000256" key="4">
    <source>
        <dbReference type="ARBA" id="ARBA00022703"/>
    </source>
</evidence>